<sequence length="194" mass="21917">MRFRPSLIYIYLVFILFVSSQAQAYIPQSYAQIIEEQRNLAYSYKTRNEVPSADTINNLIEKCQDVYQNASEILFSGFHSLNETALHDNVVSSDADSSLKYLLDVSTYAGTDVIQCLQNVKAFLDNNFSGIIDTKEIFESINIKQTRIEEIENQKTSIKVLVLNSTPNGSIVSKDTFSIAMYQIGMTIKGIRSL</sequence>
<feature type="chain" id="PRO_5015762569" description="EF-hand domain-containing protein" evidence="1">
    <location>
        <begin position="25"/>
        <end position="194"/>
    </location>
</feature>
<accession>A0A2T9ZI77</accession>
<evidence type="ECO:0008006" key="4">
    <source>
        <dbReference type="Google" id="ProtNLM"/>
    </source>
</evidence>
<organism evidence="2 3">
    <name type="scientific">Smittium megazygosporum</name>
    <dbReference type="NCBI Taxonomy" id="133381"/>
    <lineage>
        <taxon>Eukaryota</taxon>
        <taxon>Fungi</taxon>
        <taxon>Fungi incertae sedis</taxon>
        <taxon>Zoopagomycota</taxon>
        <taxon>Kickxellomycotina</taxon>
        <taxon>Harpellomycetes</taxon>
        <taxon>Harpellales</taxon>
        <taxon>Legeriomycetaceae</taxon>
        <taxon>Smittium</taxon>
    </lineage>
</organism>
<dbReference type="EMBL" id="MBFS01000138">
    <property type="protein sequence ID" value="PVV04313.1"/>
    <property type="molecule type" value="Genomic_DNA"/>
</dbReference>
<proteinExistence type="predicted"/>
<evidence type="ECO:0000313" key="2">
    <source>
        <dbReference type="EMBL" id="PVV04313.1"/>
    </source>
</evidence>
<keyword evidence="1" id="KW-0732">Signal</keyword>
<reference evidence="2 3" key="1">
    <citation type="journal article" date="2018" name="MBio">
        <title>Comparative Genomics Reveals the Core Gene Toolbox for the Fungus-Insect Symbiosis.</title>
        <authorList>
            <person name="Wang Y."/>
            <person name="Stata M."/>
            <person name="Wang W."/>
            <person name="Stajich J.E."/>
            <person name="White M.M."/>
            <person name="Moncalvo J.M."/>
        </authorList>
    </citation>
    <scope>NUCLEOTIDE SEQUENCE [LARGE SCALE GENOMIC DNA]</scope>
    <source>
        <strain evidence="2 3">SC-DP-2</strain>
    </source>
</reference>
<protein>
    <recommendedName>
        <fullName evidence="4">EF-hand domain-containing protein</fullName>
    </recommendedName>
</protein>
<gene>
    <name evidence="2" type="ORF">BB560_001185</name>
</gene>
<keyword evidence="3" id="KW-1185">Reference proteome</keyword>
<evidence type="ECO:0000313" key="3">
    <source>
        <dbReference type="Proteomes" id="UP000245609"/>
    </source>
</evidence>
<dbReference type="AlphaFoldDB" id="A0A2T9ZI77"/>
<comment type="caution">
    <text evidence="2">The sequence shown here is derived from an EMBL/GenBank/DDBJ whole genome shotgun (WGS) entry which is preliminary data.</text>
</comment>
<name>A0A2T9ZI77_9FUNG</name>
<dbReference type="Proteomes" id="UP000245609">
    <property type="component" value="Unassembled WGS sequence"/>
</dbReference>
<feature type="signal peptide" evidence="1">
    <location>
        <begin position="1"/>
        <end position="24"/>
    </location>
</feature>
<evidence type="ECO:0000256" key="1">
    <source>
        <dbReference type="SAM" id="SignalP"/>
    </source>
</evidence>